<sequence>MTSKGSCYQLVGSADVDTMRLKGFPEYLIPYFVEGFPQTWKQLLERHFGGSTTVSSYHGATGPHSSRSEGLLRPNPVSLNTEGSIEEYGGLETLSSSSLSGSTYINSAISPESPGISTKPQVGARSVYSSGSSLFLNRKFGNTVLPTGVSSRSEDSDTFRLEDAEENIDDDGDSTSGGENENGIGRITESGDTDLEKTPVSAKATRIAGSATGKGSESDDLVAGMRFGLDADSDGSEELGVAPPKVQVVVTPRRHSRVAGPASGKKVDQSDSVDDDPPTADSAGETDSGRTPLKTPRSATPKWKAGRRYFRYKEPETPSTSVTRSGRKVRKPQDWWANAQEHLDGSGNADGSAQKESKIKYKWGSGEAVVVQDGKRVRLSDFYLQGGDDDALFRDSGEDKTKSMS</sequence>
<feature type="domain" description="SANTA" evidence="2">
    <location>
        <begin position="1"/>
        <end position="42"/>
    </location>
</feature>
<dbReference type="EMBL" id="JANBOJ010000397">
    <property type="protein sequence ID" value="KAJ1719457.1"/>
    <property type="molecule type" value="Genomic_DNA"/>
</dbReference>
<organism evidence="3 4">
    <name type="scientific">Coemansia erecta</name>
    <dbReference type="NCBI Taxonomy" id="147472"/>
    <lineage>
        <taxon>Eukaryota</taxon>
        <taxon>Fungi</taxon>
        <taxon>Fungi incertae sedis</taxon>
        <taxon>Zoopagomycota</taxon>
        <taxon>Kickxellomycotina</taxon>
        <taxon>Kickxellomycetes</taxon>
        <taxon>Kickxellales</taxon>
        <taxon>Kickxellaceae</taxon>
        <taxon>Coemansia</taxon>
    </lineage>
</organism>
<dbReference type="AlphaFoldDB" id="A0A9W8CQ41"/>
<gene>
    <name evidence="3" type="ORF">LPJ53_005793</name>
</gene>
<protein>
    <recommendedName>
        <fullName evidence="2">SANTA domain-containing protein</fullName>
    </recommendedName>
</protein>
<dbReference type="OrthoDB" id="118550at2759"/>
<feature type="region of interest" description="Disordered" evidence="1">
    <location>
        <begin position="54"/>
        <end position="76"/>
    </location>
</feature>
<keyword evidence="4" id="KW-1185">Reference proteome</keyword>
<feature type="region of interest" description="Disordered" evidence="1">
    <location>
        <begin position="146"/>
        <end position="355"/>
    </location>
</feature>
<accession>A0A9W8CQ41</accession>
<name>A0A9W8CQ41_9FUNG</name>
<feature type="compositionally biased region" description="Basic and acidic residues" evidence="1">
    <location>
        <begin position="152"/>
        <end position="162"/>
    </location>
</feature>
<evidence type="ECO:0000256" key="1">
    <source>
        <dbReference type="SAM" id="MobiDB-lite"/>
    </source>
</evidence>
<dbReference type="Pfam" id="PF09133">
    <property type="entry name" value="SANTA"/>
    <property type="match status" value="1"/>
</dbReference>
<dbReference type="InterPro" id="IPR015216">
    <property type="entry name" value="SANTA"/>
</dbReference>
<proteinExistence type="predicted"/>
<reference evidence="3" key="1">
    <citation type="submission" date="2022-07" db="EMBL/GenBank/DDBJ databases">
        <title>Phylogenomic reconstructions and comparative analyses of Kickxellomycotina fungi.</title>
        <authorList>
            <person name="Reynolds N.K."/>
            <person name="Stajich J.E."/>
            <person name="Barry K."/>
            <person name="Grigoriev I.V."/>
            <person name="Crous P."/>
            <person name="Smith M.E."/>
        </authorList>
    </citation>
    <scope>NUCLEOTIDE SEQUENCE</scope>
    <source>
        <strain evidence="3">NBRC 32514</strain>
    </source>
</reference>
<feature type="compositionally biased region" description="Acidic residues" evidence="1">
    <location>
        <begin position="163"/>
        <end position="173"/>
    </location>
</feature>
<dbReference type="Proteomes" id="UP001149813">
    <property type="component" value="Unassembled WGS sequence"/>
</dbReference>
<evidence type="ECO:0000313" key="3">
    <source>
        <dbReference type="EMBL" id="KAJ1719457.1"/>
    </source>
</evidence>
<evidence type="ECO:0000313" key="4">
    <source>
        <dbReference type="Proteomes" id="UP001149813"/>
    </source>
</evidence>
<comment type="caution">
    <text evidence="3">The sequence shown here is derived from an EMBL/GenBank/DDBJ whole genome shotgun (WGS) entry which is preliminary data.</text>
</comment>
<evidence type="ECO:0000259" key="2">
    <source>
        <dbReference type="Pfam" id="PF09133"/>
    </source>
</evidence>